<protein>
    <recommendedName>
        <fullName evidence="8">ATP synthase epsilon chain</fullName>
    </recommendedName>
    <alternativeName>
        <fullName evidence="8">ATP synthase F1 sector epsilon subunit</fullName>
    </alternativeName>
    <alternativeName>
        <fullName evidence="8">F-ATPase epsilon subunit</fullName>
    </alternativeName>
</protein>
<keyword evidence="15" id="KW-1185">Reference proteome</keyword>
<dbReference type="HAMAP" id="MF_00530">
    <property type="entry name" value="ATP_synth_epsil_bac"/>
    <property type="match status" value="1"/>
</dbReference>
<evidence type="ECO:0000259" key="12">
    <source>
        <dbReference type="Pfam" id="PF02823"/>
    </source>
</evidence>
<evidence type="ECO:0000256" key="2">
    <source>
        <dbReference type="ARBA" id="ARBA00005712"/>
    </source>
</evidence>
<dbReference type="InterPro" id="IPR020546">
    <property type="entry name" value="ATP_synth_F1_dsu/esu_N"/>
</dbReference>
<evidence type="ECO:0000256" key="10">
    <source>
        <dbReference type="SAM" id="Coils"/>
    </source>
</evidence>
<dbReference type="InterPro" id="IPR036771">
    <property type="entry name" value="ATPsynth_dsu/esu_N"/>
</dbReference>
<keyword evidence="5 8" id="KW-0472">Membrane</keyword>
<dbReference type="PANTHER" id="PTHR13822:SF10">
    <property type="entry name" value="ATP SYNTHASE EPSILON CHAIN, CHLOROPLASTIC"/>
    <property type="match status" value="1"/>
</dbReference>
<keyword evidence="4 8" id="KW-0406">Ion transport</keyword>
<dbReference type="GO" id="GO:0045259">
    <property type="term" value="C:proton-transporting ATP synthase complex"/>
    <property type="evidence" value="ECO:0007669"/>
    <property type="project" value="UniProtKB-KW"/>
</dbReference>
<keyword evidence="8" id="KW-1003">Cell membrane</keyword>
<dbReference type="NCBIfam" id="TIGR01216">
    <property type="entry name" value="ATP_synt_epsi"/>
    <property type="match status" value="1"/>
</dbReference>
<keyword evidence="6 8" id="KW-0139">CF(1)</keyword>
<comment type="similarity">
    <text evidence="2 8 9">Belongs to the ATPase epsilon chain family.</text>
</comment>
<organism evidence="13 15">
    <name type="scientific">Geotoga petraea</name>
    <dbReference type="NCBI Taxonomy" id="28234"/>
    <lineage>
        <taxon>Bacteria</taxon>
        <taxon>Thermotogati</taxon>
        <taxon>Thermotogota</taxon>
        <taxon>Thermotogae</taxon>
        <taxon>Petrotogales</taxon>
        <taxon>Petrotogaceae</taxon>
        <taxon>Geotoga</taxon>
    </lineage>
</organism>
<evidence type="ECO:0000256" key="6">
    <source>
        <dbReference type="ARBA" id="ARBA00023196"/>
    </source>
</evidence>
<evidence type="ECO:0000256" key="3">
    <source>
        <dbReference type="ARBA" id="ARBA00022448"/>
    </source>
</evidence>
<comment type="subunit">
    <text evidence="8 9">F-type ATPases have 2 components, CF(1) - the catalytic core - and CF(0) - the membrane proton channel. CF(1) has five subunits: alpha(3), beta(3), gamma(1), delta(1), epsilon(1). CF(0) has three main subunits: a, b and c.</text>
</comment>
<evidence type="ECO:0000256" key="7">
    <source>
        <dbReference type="ARBA" id="ARBA00023310"/>
    </source>
</evidence>
<dbReference type="SUPFAM" id="SSF46604">
    <property type="entry name" value="Epsilon subunit of F1F0-ATP synthase C-terminal domain"/>
    <property type="match status" value="1"/>
</dbReference>
<dbReference type="CDD" id="cd12152">
    <property type="entry name" value="F1-ATPase_delta"/>
    <property type="match status" value="1"/>
</dbReference>
<dbReference type="EMBL" id="SRME01000005">
    <property type="protein sequence ID" value="TGG87279.1"/>
    <property type="molecule type" value="Genomic_DNA"/>
</dbReference>
<gene>
    <name evidence="8 14" type="primary">atpC</name>
    <name evidence="14" type="ORF">E4650_08210</name>
    <name evidence="13" type="ORF">SAMN04488588_1450</name>
</gene>
<dbReference type="InterPro" id="IPR020547">
    <property type="entry name" value="ATP_synth_F1_esu_C"/>
</dbReference>
<evidence type="ECO:0000313" key="16">
    <source>
        <dbReference type="Proteomes" id="UP000297288"/>
    </source>
</evidence>
<dbReference type="GO" id="GO:0005886">
    <property type="term" value="C:plasma membrane"/>
    <property type="evidence" value="ECO:0007669"/>
    <property type="project" value="UniProtKB-SubCell"/>
</dbReference>
<keyword evidence="10" id="KW-0175">Coiled coil</keyword>
<evidence type="ECO:0000256" key="8">
    <source>
        <dbReference type="HAMAP-Rule" id="MF_00530"/>
    </source>
</evidence>
<reference evidence="14 16" key="2">
    <citation type="submission" date="2019-04" db="EMBL/GenBank/DDBJ databases">
        <title>Draft genome sequence data and analysis of a Fermenting Bacterium, Geotoga petraea strain HO-Geo1, isolated from heavy-oil petroleum reservoir in Russia.</title>
        <authorList>
            <person name="Grouzdev D.S."/>
            <person name="Semenova E.M."/>
            <person name="Sokolova D.S."/>
            <person name="Tourova T.P."/>
            <person name="Poltaraus A.B."/>
            <person name="Nazina T.N."/>
        </authorList>
    </citation>
    <scope>NUCLEOTIDE SEQUENCE [LARGE SCALE GENOMIC DNA]</scope>
    <source>
        <strain evidence="14 16">HO-Geo1</strain>
    </source>
</reference>
<dbReference type="OrthoDB" id="47229at2"/>
<reference evidence="13 15" key="1">
    <citation type="submission" date="2016-10" db="EMBL/GenBank/DDBJ databases">
        <authorList>
            <person name="de Groot N.N."/>
        </authorList>
    </citation>
    <scope>NUCLEOTIDE SEQUENCE [LARGE SCALE GENOMIC DNA]</scope>
    <source>
        <strain evidence="13 15">WG14</strain>
    </source>
</reference>
<evidence type="ECO:0000256" key="5">
    <source>
        <dbReference type="ARBA" id="ARBA00023136"/>
    </source>
</evidence>
<feature type="domain" description="ATP synthase epsilon subunit C-terminal" evidence="11">
    <location>
        <begin position="85"/>
        <end position="129"/>
    </location>
</feature>
<comment type="function">
    <text evidence="8">Produces ATP from ADP in the presence of a proton gradient across the membrane.</text>
</comment>
<dbReference type="PANTHER" id="PTHR13822">
    <property type="entry name" value="ATP SYNTHASE DELTA/EPSILON CHAIN"/>
    <property type="match status" value="1"/>
</dbReference>
<dbReference type="Proteomes" id="UP000297288">
    <property type="component" value="Unassembled WGS sequence"/>
</dbReference>
<accession>A0A1G6N0P9</accession>
<evidence type="ECO:0000313" key="15">
    <source>
        <dbReference type="Proteomes" id="UP000199322"/>
    </source>
</evidence>
<proteinExistence type="inferred from homology"/>
<evidence type="ECO:0000256" key="1">
    <source>
        <dbReference type="ARBA" id="ARBA00004202"/>
    </source>
</evidence>
<comment type="subcellular location">
    <subcellularLocation>
        <location evidence="1 8">Cell membrane</location>
        <topology evidence="1 8">Peripheral membrane protein</topology>
    </subcellularLocation>
</comment>
<dbReference type="GO" id="GO:0046933">
    <property type="term" value="F:proton-transporting ATP synthase activity, rotational mechanism"/>
    <property type="evidence" value="ECO:0007669"/>
    <property type="project" value="UniProtKB-UniRule"/>
</dbReference>
<dbReference type="Pfam" id="PF00401">
    <property type="entry name" value="ATP-synt_DE"/>
    <property type="match status" value="1"/>
</dbReference>
<dbReference type="AlphaFoldDB" id="A0A1G6N0P9"/>
<evidence type="ECO:0000256" key="4">
    <source>
        <dbReference type="ARBA" id="ARBA00023065"/>
    </source>
</evidence>
<sequence length="133" mass="14905">MFNVKLVTPSGIKYQGKAKYVEYDTVDGGMGVLQNRLPIVAKLKLAPLKIVEENDNEVYYAVLGGLVDMDGDNLTIISTDAEKPEDIDVDNAMKAVKQAEERLKNEDDKIQRTKIKAYIEKNMTKVNIAKKTK</sequence>
<dbReference type="EMBL" id="FMYV01000005">
    <property type="protein sequence ID" value="SDC61271.1"/>
    <property type="molecule type" value="Genomic_DNA"/>
</dbReference>
<evidence type="ECO:0000256" key="9">
    <source>
        <dbReference type="RuleBase" id="RU003656"/>
    </source>
</evidence>
<dbReference type="InterPro" id="IPR001469">
    <property type="entry name" value="ATP_synth_F1_dsu/esu"/>
</dbReference>
<name>A0A1G6N0P9_9BACT</name>
<evidence type="ECO:0000313" key="14">
    <source>
        <dbReference type="EMBL" id="TGG87279.1"/>
    </source>
</evidence>
<keyword evidence="3 8" id="KW-0813">Transport</keyword>
<dbReference type="RefSeq" id="WP_091404187.1">
    <property type="nucleotide sequence ID" value="NZ_FMYV01000005.1"/>
</dbReference>
<feature type="domain" description="ATP synthase F1 complex delta/epsilon subunit N-terminal" evidence="12">
    <location>
        <begin position="2"/>
        <end position="81"/>
    </location>
</feature>
<dbReference type="Gene3D" id="2.60.15.10">
    <property type="entry name" value="F0F1 ATP synthase delta/epsilon subunit, N-terminal"/>
    <property type="match status" value="1"/>
</dbReference>
<dbReference type="Proteomes" id="UP000199322">
    <property type="component" value="Unassembled WGS sequence"/>
</dbReference>
<evidence type="ECO:0000259" key="11">
    <source>
        <dbReference type="Pfam" id="PF00401"/>
    </source>
</evidence>
<dbReference type="SUPFAM" id="SSF51344">
    <property type="entry name" value="Epsilon subunit of F1F0-ATP synthase N-terminal domain"/>
    <property type="match status" value="1"/>
</dbReference>
<keyword evidence="7 8" id="KW-0066">ATP synthesis</keyword>
<dbReference type="InterPro" id="IPR036794">
    <property type="entry name" value="ATP_F1_dsu/esu_C_sf"/>
</dbReference>
<keyword evidence="8" id="KW-0375">Hydrogen ion transport</keyword>
<feature type="coiled-coil region" evidence="10">
    <location>
        <begin position="89"/>
        <end position="116"/>
    </location>
</feature>
<dbReference type="Pfam" id="PF02823">
    <property type="entry name" value="ATP-synt_DE_N"/>
    <property type="match status" value="1"/>
</dbReference>
<dbReference type="STRING" id="28234.SAMN04488588_1450"/>
<dbReference type="GO" id="GO:0005524">
    <property type="term" value="F:ATP binding"/>
    <property type="evidence" value="ECO:0007669"/>
    <property type="project" value="UniProtKB-UniRule"/>
</dbReference>
<evidence type="ECO:0000313" key="13">
    <source>
        <dbReference type="EMBL" id="SDC61271.1"/>
    </source>
</evidence>